<dbReference type="InterPro" id="IPR015424">
    <property type="entry name" value="PyrdxlP-dep_Trfase"/>
</dbReference>
<dbReference type="Pfam" id="PF00155">
    <property type="entry name" value="Aminotran_1_2"/>
    <property type="match status" value="1"/>
</dbReference>
<keyword evidence="3 4" id="KW-0808">Transferase</keyword>
<dbReference type="AlphaFoldDB" id="A0A249LEV8"/>
<comment type="similarity">
    <text evidence="4">Belongs to the class-I pyridoxal-phosphate-dependent aminotransferase family.</text>
</comment>
<evidence type="ECO:0000256" key="3">
    <source>
        <dbReference type="ARBA" id="ARBA00022679"/>
    </source>
</evidence>
<dbReference type="KEGG" id="plim:PHILAsVB114_01835"/>
<dbReference type="Proteomes" id="UP000217221">
    <property type="component" value="Chromosome"/>
</dbReference>
<reference evidence="6 7" key="1">
    <citation type="submission" date="2016-07" db="EMBL/GenBank/DDBJ databases">
        <title>High microdiversification within the ubiquitous acI lineage of Actinobacteria.</title>
        <authorList>
            <person name="Neuenschwander S.M."/>
            <person name="Salcher M."/>
            <person name="Ghai R."/>
            <person name="Pernthaler J."/>
        </authorList>
    </citation>
    <scope>NUCLEOTIDE SEQUENCE [LARGE SCALE GENOMIC DNA]</scope>
    <source>
        <strain evidence="6">MMS-VB-114</strain>
    </source>
</reference>
<keyword evidence="7" id="KW-1185">Reference proteome</keyword>
<dbReference type="PANTHER" id="PTHR42832:SF3">
    <property type="entry name" value="L-GLUTAMINE--4-(METHYLSULFANYL)-2-OXOBUTANOATE AMINOTRANSFERASE"/>
    <property type="match status" value="1"/>
</dbReference>
<evidence type="ECO:0000256" key="1">
    <source>
        <dbReference type="ARBA" id="ARBA00001933"/>
    </source>
</evidence>
<dbReference type="InterPro" id="IPR050881">
    <property type="entry name" value="LL-DAP_aminotransferase"/>
</dbReference>
<dbReference type="InterPro" id="IPR004839">
    <property type="entry name" value="Aminotransferase_I/II_large"/>
</dbReference>
<dbReference type="GO" id="GO:0008483">
    <property type="term" value="F:transaminase activity"/>
    <property type="evidence" value="ECO:0007669"/>
    <property type="project" value="UniProtKB-KW"/>
</dbReference>
<sequence length="356" mass="38572">MKLPDFPWDALAPFGDLARQHPAGIIDLSQGTPVDPTPDFIQESLSEHSNSPSYPLTAGTPQLREAIKKWAAKNLGATGEFDVLPLIGSKEFVAWLPTFLQSKKVIIPKIAYPTYNVGAILAGAEAITVDLDTQQWPQADLAWINSPSNPTGRVHTEAELKSAIEYSRKNNTPVVSDECYLEFGDSVTPTSILNYTQGNNSNILAVLSLSKRSSMAGYRAAFVVGDSELIRKILEIRKHAGMMVALPIQHAMIAALGDSNHVSEQRARYNTRRKTLSPALQSIGFTIEHSEAGLYIWCTRGEDAWKSVEALAKLGILVTPGIFYGADGSQHVRIAMTATDAAIADAAARITSSQAQ</sequence>
<evidence type="ECO:0000256" key="2">
    <source>
        <dbReference type="ARBA" id="ARBA00022576"/>
    </source>
</evidence>
<dbReference type="InterPro" id="IPR015421">
    <property type="entry name" value="PyrdxlP-dep_Trfase_major"/>
</dbReference>
<evidence type="ECO:0000256" key="4">
    <source>
        <dbReference type="RuleBase" id="RU000481"/>
    </source>
</evidence>
<dbReference type="InterPro" id="IPR015422">
    <property type="entry name" value="PyrdxlP-dep_Trfase_small"/>
</dbReference>
<evidence type="ECO:0000313" key="6">
    <source>
        <dbReference type="EMBL" id="ASY27415.1"/>
    </source>
</evidence>
<name>A0A249LEV8_9ACTN</name>
<dbReference type="NCBIfam" id="TIGR03539">
    <property type="entry name" value="DapC_actino"/>
    <property type="match status" value="1"/>
</dbReference>
<dbReference type="EC" id="2.6.1.-" evidence="4"/>
<gene>
    <name evidence="6" type="ORF">PHILAsVB114_01835</name>
</gene>
<proteinExistence type="inferred from homology"/>
<evidence type="ECO:0000313" key="7">
    <source>
        <dbReference type="Proteomes" id="UP000217221"/>
    </source>
</evidence>
<organism evidence="6 7">
    <name type="scientific">Candidatus Planktophila limnetica</name>
    <dbReference type="NCBI Taxonomy" id="573600"/>
    <lineage>
        <taxon>Bacteria</taxon>
        <taxon>Bacillati</taxon>
        <taxon>Actinomycetota</taxon>
        <taxon>Actinomycetes</taxon>
        <taxon>Candidatus Nanopelagicales</taxon>
        <taxon>Candidatus Nanopelagicaceae</taxon>
        <taxon>Candidatus Planktophila</taxon>
    </lineage>
</organism>
<accession>A0A249LEV8</accession>
<dbReference type="OrthoDB" id="9813612at2"/>
<feature type="domain" description="Aminotransferase class I/classII large" evidence="5">
    <location>
        <begin position="25"/>
        <end position="350"/>
    </location>
</feature>
<dbReference type="EMBL" id="CP016782">
    <property type="protein sequence ID" value="ASY27415.1"/>
    <property type="molecule type" value="Genomic_DNA"/>
</dbReference>
<dbReference type="Gene3D" id="3.40.640.10">
    <property type="entry name" value="Type I PLP-dependent aspartate aminotransferase-like (Major domain)"/>
    <property type="match status" value="1"/>
</dbReference>
<keyword evidence="2 4" id="KW-0032">Aminotransferase</keyword>
<dbReference type="GO" id="GO:0030170">
    <property type="term" value="F:pyridoxal phosphate binding"/>
    <property type="evidence" value="ECO:0007669"/>
    <property type="project" value="InterPro"/>
</dbReference>
<evidence type="ECO:0000259" key="5">
    <source>
        <dbReference type="Pfam" id="PF00155"/>
    </source>
</evidence>
<dbReference type="InterPro" id="IPR004838">
    <property type="entry name" value="NHTrfase_class1_PyrdxlP-BS"/>
</dbReference>
<dbReference type="InterPro" id="IPR019880">
    <property type="entry name" value="OxyQ"/>
</dbReference>
<comment type="cofactor">
    <cofactor evidence="1 4">
        <name>pyridoxal 5'-phosphate</name>
        <dbReference type="ChEBI" id="CHEBI:597326"/>
    </cofactor>
</comment>
<dbReference type="CDD" id="cd00609">
    <property type="entry name" value="AAT_like"/>
    <property type="match status" value="1"/>
</dbReference>
<dbReference type="SUPFAM" id="SSF53383">
    <property type="entry name" value="PLP-dependent transferases"/>
    <property type="match status" value="1"/>
</dbReference>
<dbReference type="PROSITE" id="PS00105">
    <property type="entry name" value="AA_TRANSFER_CLASS_1"/>
    <property type="match status" value="1"/>
</dbReference>
<dbReference type="PANTHER" id="PTHR42832">
    <property type="entry name" value="AMINO ACID AMINOTRANSFERASE"/>
    <property type="match status" value="1"/>
</dbReference>
<dbReference type="Gene3D" id="3.90.1150.10">
    <property type="entry name" value="Aspartate Aminotransferase, domain 1"/>
    <property type="match status" value="1"/>
</dbReference>
<dbReference type="RefSeq" id="WP_095697707.1">
    <property type="nucleotide sequence ID" value="NZ_CP016782.1"/>
</dbReference>
<protein>
    <recommendedName>
        <fullName evidence="4">Aminotransferase</fullName>
        <ecNumber evidence="4">2.6.1.-</ecNumber>
    </recommendedName>
</protein>